<evidence type="ECO:0000313" key="3">
    <source>
        <dbReference type="EMBL" id="MST54852.1"/>
    </source>
</evidence>
<protein>
    <recommendedName>
        <fullName evidence="1">UPF0597 protein FYJ74_02135</fullName>
    </recommendedName>
</protein>
<dbReference type="EMBL" id="VUNH01000002">
    <property type="protein sequence ID" value="MST54852.1"/>
    <property type="molecule type" value="Genomic_DNA"/>
</dbReference>
<dbReference type="RefSeq" id="WP_154527971.1">
    <property type="nucleotide sequence ID" value="NZ_VUNH01000002.1"/>
</dbReference>
<gene>
    <name evidence="3" type="ORF">FYJ74_02135</name>
</gene>
<evidence type="ECO:0000256" key="1">
    <source>
        <dbReference type="HAMAP-Rule" id="MF_01845"/>
    </source>
</evidence>
<reference evidence="3 4" key="1">
    <citation type="submission" date="2019-08" db="EMBL/GenBank/DDBJ databases">
        <title>In-depth cultivation of the pig gut microbiome towards novel bacterial diversity and tailored functional studies.</title>
        <authorList>
            <person name="Wylensek D."/>
            <person name="Hitch T.C.A."/>
            <person name="Clavel T."/>
        </authorList>
    </citation>
    <scope>NUCLEOTIDE SEQUENCE [LARGE SCALE GENOMIC DNA]</scope>
    <source>
        <strain evidence="3 4">SM-530-WT-4B</strain>
    </source>
</reference>
<organism evidence="3 4">
    <name type="scientific">Pyramidobacter porci</name>
    <dbReference type="NCBI Taxonomy" id="2605789"/>
    <lineage>
        <taxon>Bacteria</taxon>
        <taxon>Thermotogati</taxon>
        <taxon>Synergistota</taxon>
        <taxon>Synergistia</taxon>
        <taxon>Synergistales</taxon>
        <taxon>Dethiosulfovibrionaceae</taxon>
        <taxon>Pyramidobacter</taxon>
    </lineage>
</organism>
<dbReference type="InterPro" id="IPR021144">
    <property type="entry name" value="UPF0597"/>
</dbReference>
<dbReference type="Pfam" id="PF03313">
    <property type="entry name" value="SDH_alpha"/>
    <property type="match status" value="1"/>
</dbReference>
<feature type="domain" description="Serine dehydratase-like alpha subunit" evidence="2">
    <location>
        <begin position="170"/>
        <end position="425"/>
    </location>
</feature>
<evidence type="ECO:0000259" key="2">
    <source>
        <dbReference type="Pfam" id="PF03313"/>
    </source>
</evidence>
<dbReference type="PANTHER" id="PTHR30501">
    <property type="entry name" value="UPF0597 PROTEIN YHAM"/>
    <property type="match status" value="1"/>
</dbReference>
<accession>A0A6L5YBF6</accession>
<dbReference type="PANTHER" id="PTHR30501:SF2">
    <property type="entry name" value="UPF0597 PROTEIN YHAM"/>
    <property type="match status" value="1"/>
</dbReference>
<evidence type="ECO:0000313" key="4">
    <source>
        <dbReference type="Proteomes" id="UP000473699"/>
    </source>
</evidence>
<dbReference type="PIRSF" id="PIRSF006054">
    <property type="entry name" value="UCP006054"/>
    <property type="match status" value="1"/>
</dbReference>
<comment type="caution">
    <text evidence="3">The sequence shown here is derived from an EMBL/GenBank/DDBJ whole genome shotgun (WGS) entry which is preliminary data.</text>
</comment>
<proteinExistence type="inferred from homology"/>
<comment type="similarity">
    <text evidence="1">Belongs to the UPF0597 family.</text>
</comment>
<dbReference type="GO" id="GO:0080146">
    <property type="term" value="F:L-cysteine desulfhydrase activity"/>
    <property type="evidence" value="ECO:0007669"/>
    <property type="project" value="TreeGrafter"/>
</dbReference>
<dbReference type="Proteomes" id="UP000473699">
    <property type="component" value="Unassembled WGS sequence"/>
</dbReference>
<dbReference type="InterPro" id="IPR005130">
    <property type="entry name" value="Ser_deHydtase-like_asu"/>
</dbReference>
<name>A0A6L5YBF6_9BACT</name>
<keyword evidence="4" id="KW-1185">Reference proteome</keyword>
<sequence>MFTVTEFLHQEVKPALGCTEPGAVALAVAKACEQLSGLAERVEVVVSDNIFKNGIAVGVPGTNGARGNEIAAALAVFCGHSAYSLEVLKDATPEDLSHAKEFIAAGRLKLTANGKGGVYVEAAAYRGDEVGVAVIEQTHGNITRVKKNGEVVFQAVPHCDGAVSSASAKTLSVPDQVKEMDFEELVALAGRLSPEDIDYVWQGIDMNMRISDYGFENDVGLGLGRTVRAAAGANYENDLAAQVKAVSAAASDARMAGVALPVMSSAGSGNHGITAILPVYVVGTAKHKSREEIARAVAYSHLATSFVKSRMGRLSPVCGCAVAAGAGAAAGIVNVMGGTDGQAKKAMELVLGNITGMLCDGAKESCALKVGTGATEAFYAAQIALAGGGMAVSQGVVDVNSFTRTAENAARLNREGMKDVDHTIIDIITHR</sequence>
<dbReference type="AlphaFoldDB" id="A0A6L5YBF6"/>
<dbReference type="HAMAP" id="MF_01845">
    <property type="entry name" value="UPF0597"/>
    <property type="match status" value="1"/>
</dbReference>
<dbReference type="GO" id="GO:0019450">
    <property type="term" value="P:L-cysteine catabolic process to pyruvate"/>
    <property type="evidence" value="ECO:0007669"/>
    <property type="project" value="TreeGrafter"/>
</dbReference>